<gene>
    <name evidence="1" type="ORF">CLV30_114105</name>
</gene>
<comment type="caution">
    <text evidence="1">The sequence shown here is derived from an EMBL/GenBank/DDBJ whole genome shotgun (WGS) entry which is preliminary data.</text>
</comment>
<protein>
    <submittedName>
        <fullName evidence="1">Uncharacterized protein</fullName>
    </submittedName>
</protein>
<name>A0A2P8DVZ0_9ACTN</name>
<reference evidence="1 2" key="1">
    <citation type="submission" date="2018-03" db="EMBL/GenBank/DDBJ databases">
        <title>Genomic Encyclopedia of Archaeal and Bacterial Type Strains, Phase II (KMG-II): from individual species to whole genera.</title>
        <authorList>
            <person name="Goeker M."/>
        </authorList>
    </citation>
    <scope>NUCLEOTIDE SEQUENCE [LARGE SCALE GENOMIC DNA]</scope>
    <source>
        <strain evidence="1 2">DSM 45211</strain>
    </source>
</reference>
<dbReference type="EMBL" id="PYGE01000014">
    <property type="protein sequence ID" value="PSL01375.1"/>
    <property type="molecule type" value="Genomic_DNA"/>
</dbReference>
<dbReference type="Proteomes" id="UP000243528">
    <property type="component" value="Unassembled WGS sequence"/>
</dbReference>
<dbReference type="AlphaFoldDB" id="A0A2P8DVZ0"/>
<dbReference type="RefSeq" id="WP_106538611.1">
    <property type="nucleotide sequence ID" value="NZ_ML142899.1"/>
</dbReference>
<organism evidence="1 2">
    <name type="scientific">Haloactinopolyspora alba</name>
    <dbReference type="NCBI Taxonomy" id="648780"/>
    <lineage>
        <taxon>Bacteria</taxon>
        <taxon>Bacillati</taxon>
        <taxon>Actinomycetota</taxon>
        <taxon>Actinomycetes</taxon>
        <taxon>Jiangellales</taxon>
        <taxon>Jiangellaceae</taxon>
        <taxon>Haloactinopolyspora</taxon>
    </lineage>
</organism>
<sequence>MPTIADLEVTDTRDAATAPGAAAPGVTRARRRTDGSLAGRLNVEWARLRHDDTAAAAVASWARVHPALAGCASPGDVEHRVVSAPERADDVLLALVRLAHDGDDLAGRTVLQLMLGKALRIAGTRAGQDPRPDLEHAAISALWTTIATYPVERRPGRVAANIAMETLRLVSAELAHRRCETPASPDDVDLTAAPARPRADVELMNLLVWAVERGTVTAADATLVLDIYSPAPGESGGTAAAERHGLSWPAARQRASRAARRIADAVHADGSWPWDR</sequence>
<evidence type="ECO:0000313" key="2">
    <source>
        <dbReference type="Proteomes" id="UP000243528"/>
    </source>
</evidence>
<dbReference type="OrthoDB" id="5143780at2"/>
<proteinExistence type="predicted"/>
<keyword evidence="2" id="KW-1185">Reference proteome</keyword>
<evidence type="ECO:0000313" key="1">
    <source>
        <dbReference type="EMBL" id="PSL01375.1"/>
    </source>
</evidence>
<accession>A0A2P8DVZ0</accession>